<evidence type="ECO:0000313" key="3">
    <source>
        <dbReference type="Proteomes" id="UP000604273"/>
    </source>
</evidence>
<gene>
    <name evidence="2" type="ORF">FGADI_4570</name>
</gene>
<dbReference type="OrthoDB" id="5067832at2759"/>
<dbReference type="EMBL" id="JABFAI010000100">
    <property type="protein sequence ID" value="KAF4955391.1"/>
    <property type="molecule type" value="Genomic_DNA"/>
</dbReference>
<reference evidence="2" key="2">
    <citation type="submission" date="2020-05" db="EMBL/GenBank/DDBJ databases">
        <authorList>
            <person name="Kim H.-S."/>
            <person name="Proctor R.H."/>
            <person name="Brown D.W."/>
        </authorList>
    </citation>
    <scope>NUCLEOTIDE SEQUENCE</scope>
    <source>
        <strain evidence="2">NRRL 45417</strain>
    </source>
</reference>
<comment type="caution">
    <text evidence="2">The sequence shown here is derived from an EMBL/GenBank/DDBJ whole genome shotgun (WGS) entry which is preliminary data.</text>
</comment>
<protein>
    <submittedName>
        <fullName evidence="2">Uncharacterized protein</fullName>
    </submittedName>
</protein>
<feature type="region of interest" description="Disordered" evidence="1">
    <location>
        <begin position="133"/>
        <end position="159"/>
    </location>
</feature>
<organism evidence="2 3">
    <name type="scientific">Fusarium gaditjirri</name>
    <dbReference type="NCBI Taxonomy" id="282569"/>
    <lineage>
        <taxon>Eukaryota</taxon>
        <taxon>Fungi</taxon>
        <taxon>Dikarya</taxon>
        <taxon>Ascomycota</taxon>
        <taxon>Pezizomycotina</taxon>
        <taxon>Sordariomycetes</taxon>
        <taxon>Hypocreomycetidae</taxon>
        <taxon>Hypocreales</taxon>
        <taxon>Nectriaceae</taxon>
        <taxon>Fusarium</taxon>
        <taxon>Fusarium nisikadoi species complex</taxon>
    </lineage>
</organism>
<reference evidence="2" key="1">
    <citation type="journal article" date="2020" name="BMC Genomics">
        <title>Correction to: Identification and distribution of gene clusters required for synthesis of sphingolipid metabolism inhibitors in diverse species of the filamentous fungus Fusarium.</title>
        <authorList>
            <person name="Kim H.S."/>
            <person name="Lohmar J.M."/>
            <person name="Busman M."/>
            <person name="Brown D.W."/>
            <person name="Naumann T.A."/>
            <person name="Divon H.H."/>
            <person name="Lysoe E."/>
            <person name="Uhlig S."/>
            <person name="Proctor R.H."/>
        </authorList>
    </citation>
    <scope>NUCLEOTIDE SEQUENCE</scope>
    <source>
        <strain evidence="2">NRRL 45417</strain>
    </source>
</reference>
<evidence type="ECO:0000256" key="1">
    <source>
        <dbReference type="SAM" id="MobiDB-lite"/>
    </source>
</evidence>
<proteinExistence type="predicted"/>
<keyword evidence="3" id="KW-1185">Reference proteome</keyword>
<sequence>MDGYFWPAYLDYSVPAYFPGEENPYFSLFDFIEGQAADAVNAEASSQDNMAPPRSPSLYGMPAFSPLNILPHLNGDIPPRINIDALDIKFPENEANPVVKAEPSSPHTVAAPESPPSPALRDIPRFFAAPVFPPPHPAPEDMERPIPSRQPSPRTSPHRDLLRSHVNEHGMRRNLQFFINRGSQRRAITQAQLARRHRMQQQQFEARRHQRHVDALQCQHEQRLRDAENVDCNSVPVSRKRRYHNAARYVERFSVRDEEERGRLSPYDLY</sequence>
<dbReference type="Proteomes" id="UP000604273">
    <property type="component" value="Unassembled WGS sequence"/>
</dbReference>
<accession>A0A8H4TCN2</accession>
<evidence type="ECO:0000313" key="2">
    <source>
        <dbReference type="EMBL" id="KAF4955391.1"/>
    </source>
</evidence>
<name>A0A8H4TCN2_9HYPO</name>
<dbReference type="AlphaFoldDB" id="A0A8H4TCN2"/>